<dbReference type="InterPro" id="IPR007269">
    <property type="entry name" value="ICMT_MeTrfase"/>
</dbReference>
<dbReference type="STRING" id="491915.Aflv_1364"/>
<dbReference type="PANTHER" id="PTHR43847:SF1">
    <property type="entry name" value="BLL3993 PROTEIN"/>
    <property type="match status" value="1"/>
</dbReference>
<evidence type="ECO:0000256" key="5">
    <source>
        <dbReference type="SAM" id="Phobius"/>
    </source>
</evidence>
<evidence type="ECO:0000256" key="2">
    <source>
        <dbReference type="ARBA" id="ARBA00022692"/>
    </source>
</evidence>
<feature type="transmembrane region" description="Helical" evidence="5">
    <location>
        <begin position="74"/>
        <end position="97"/>
    </location>
</feature>
<name>B7GKS6_ANOFW</name>
<evidence type="ECO:0000313" key="6">
    <source>
        <dbReference type="EMBL" id="ACJ33732.1"/>
    </source>
</evidence>
<keyword evidence="4 5" id="KW-0472">Membrane</keyword>
<dbReference type="GO" id="GO:0004671">
    <property type="term" value="F:protein C-terminal S-isoprenylcysteine carboxyl O-methyltransferase activity"/>
    <property type="evidence" value="ECO:0007669"/>
    <property type="project" value="InterPro"/>
</dbReference>
<dbReference type="Gene3D" id="1.20.120.1630">
    <property type="match status" value="1"/>
</dbReference>
<dbReference type="Proteomes" id="UP000000742">
    <property type="component" value="Chromosome"/>
</dbReference>
<protein>
    <submittedName>
        <fullName evidence="6">Uncharacterized protein conserved in bacteria</fullName>
    </submittedName>
</protein>
<dbReference type="EMBL" id="CP000922">
    <property type="protein sequence ID" value="ACJ33732.1"/>
    <property type="molecule type" value="Genomic_DNA"/>
</dbReference>
<proteinExistence type="predicted"/>
<keyword evidence="3 5" id="KW-1133">Transmembrane helix</keyword>
<evidence type="ECO:0000256" key="3">
    <source>
        <dbReference type="ARBA" id="ARBA00022989"/>
    </source>
</evidence>
<feature type="transmembrane region" description="Helical" evidence="5">
    <location>
        <begin position="123"/>
        <end position="149"/>
    </location>
</feature>
<reference evidence="6 7" key="1">
    <citation type="journal article" date="2008" name="Genome Biol.">
        <title>Encapsulated in silica: genome, proteome and physiology of the thermophilic bacterium Anoxybacillus flavithermus WK1.</title>
        <authorList>
            <person name="Saw J.H."/>
            <person name="Mountain B.W."/>
            <person name="Feng L."/>
            <person name="Omelchenko M.V."/>
            <person name="Hou S."/>
            <person name="Saito J.A."/>
            <person name="Stott M.B."/>
            <person name="Li D."/>
            <person name="Zhao G."/>
            <person name="Wu J."/>
            <person name="Galperin M.Y."/>
            <person name="Koonin E.V."/>
            <person name="Makarova K.S."/>
            <person name="Wolf Y.I."/>
            <person name="Rigden D.J."/>
            <person name="Dunfield P.F."/>
            <person name="Wang L."/>
            <person name="Alam M."/>
        </authorList>
    </citation>
    <scope>NUCLEOTIDE SEQUENCE [LARGE SCALE GENOMIC DNA]</scope>
    <source>
        <strain evidence="7">DSM 21510 / WK1</strain>
    </source>
</reference>
<dbReference type="InterPro" id="IPR052527">
    <property type="entry name" value="Metal_cation-efflux_comp"/>
</dbReference>
<dbReference type="HOGENOM" id="CLU_102515_0_0_9"/>
<dbReference type="eggNOG" id="COG1755">
    <property type="taxonomic scope" value="Bacteria"/>
</dbReference>
<gene>
    <name evidence="6" type="ordered locus">Aflv_1364</name>
</gene>
<comment type="subcellular location">
    <subcellularLocation>
        <location evidence="1">Membrane</location>
        <topology evidence="1">Multi-pass membrane protein</topology>
    </subcellularLocation>
</comment>
<dbReference type="PANTHER" id="PTHR43847">
    <property type="entry name" value="BLL3993 PROTEIN"/>
    <property type="match status" value="1"/>
</dbReference>
<dbReference type="GO" id="GO:0016020">
    <property type="term" value="C:membrane"/>
    <property type="evidence" value="ECO:0007669"/>
    <property type="project" value="UniProtKB-SubCell"/>
</dbReference>
<organism evidence="6 7">
    <name type="scientific">Anoxybacillus flavithermus (strain DSM 21510 / WK1)</name>
    <dbReference type="NCBI Taxonomy" id="491915"/>
    <lineage>
        <taxon>Bacteria</taxon>
        <taxon>Bacillati</taxon>
        <taxon>Bacillota</taxon>
        <taxon>Bacilli</taxon>
        <taxon>Bacillales</taxon>
        <taxon>Anoxybacillaceae</taxon>
        <taxon>Anoxybacillus</taxon>
    </lineage>
</organism>
<accession>B7GKS6</accession>
<evidence type="ECO:0000256" key="4">
    <source>
        <dbReference type="ARBA" id="ARBA00023136"/>
    </source>
</evidence>
<keyword evidence="2 5" id="KW-0812">Transmembrane</keyword>
<dbReference type="AlphaFoldDB" id="B7GKS6"/>
<evidence type="ECO:0000313" key="7">
    <source>
        <dbReference type="Proteomes" id="UP000000742"/>
    </source>
</evidence>
<dbReference type="KEGG" id="afl:Aflv_1364"/>
<evidence type="ECO:0000256" key="1">
    <source>
        <dbReference type="ARBA" id="ARBA00004141"/>
    </source>
</evidence>
<sequence length="173" mass="21130">MGREIMKWKVFLFLLVQRFVELYWAKRNERWMKARGAKEFGRNHYKYIVCMHSLFFVSLLLEGRKKHKSTSCSFLFNMFIILQLFRFWTIASLGRYWNTKIIVLPNAERIQKGPYRWFRHPNYLVVVLEFLVIPLMFQAYWTAVIFTIWNAYLLSIRIRVEEQALRLLKSPHK</sequence>
<dbReference type="Pfam" id="PF04140">
    <property type="entry name" value="ICMT"/>
    <property type="match status" value="1"/>
</dbReference>